<keyword evidence="1" id="KW-0812">Transmembrane</keyword>
<protein>
    <submittedName>
        <fullName evidence="2">Uncharacterized protein</fullName>
    </submittedName>
</protein>
<dbReference type="EMBL" id="CP049866">
    <property type="protein sequence ID" value="QIK74954.1"/>
    <property type="molecule type" value="Genomic_DNA"/>
</dbReference>
<name>A0A6G7YDH5_9ACTN</name>
<dbReference type="Proteomes" id="UP000502035">
    <property type="component" value="Chromosome"/>
</dbReference>
<sequence length="99" mass="10110">MTPTVQRVVGALVLLAAGMLSLPLAATFLDDPGSENWIIVAQLLVMAAIGAGVAVALPDLARAGSSTGRRALTGVWWGLLAAAVGVLVFWLLLNGFRGA</sequence>
<keyword evidence="1" id="KW-1133">Transmembrane helix</keyword>
<keyword evidence="3" id="KW-1185">Reference proteome</keyword>
<accession>A0A6G7YDH5</accession>
<reference evidence="2 3" key="1">
    <citation type="submission" date="2020-03" db="EMBL/GenBank/DDBJ databases">
        <title>Nocardioides sp. nov., isolated from fish.</title>
        <authorList>
            <person name="Hyun D.-W."/>
            <person name="Bae J.-W."/>
        </authorList>
    </citation>
    <scope>NUCLEOTIDE SEQUENCE [LARGE SCALE GENOMIC DNA]</scope>
    <source>
        <strain evidence="2 3">HDW12A</strain>
    </source>
</reference>
<dbReference type="AlphaFoldDB" id="A0A6G7YDH5"/>
<dbReference type="RefSeq" id="WP_166315874.1">
    <property type="nucleotide sequence ID" value="NZ_CP049866.1"/>
</dbReference>
<dbReference type="KEGG" id="npi:G7071_05425"/>
<feature type="transmembrane region" description="Helical" evidence="1">
    <location>
        <begin position="72"/>
        <end position="93"/>
    </location>
</feature>
<evidence type="ECO:0000256" key="1">
    <source>
        <dbReference type="SAM" id="Phobius"/>
    </source>
</evidence>
<evidence type="ECO:0000313" key="2">
    <source>
        <dbReference type="EMBL" id="QIK74954.1"/>
    </source>
</evidence>
<gene>
    <name evidence="2" type="ORF">G7071_05425</name>
</gene>
<keyword evidence="1" id="KW-0472">Membrane</keyword>
<proteinExistence type="predicted"/>
<organism evidence="2 3">
    <name type="scientific">Nocardioides piscis</name>
    <dbReference type="NCBI Taxonomy" id="2714938"/>
    <lineage>
        <taxon>Bacteria</taxon>
        <taxon>Bacillati</taxon>
        <taxon>Actinomycetota</taxon>
        <taxon>Actinomycetes</taxon>
        <taxon>Propionibacteriales</taxon>
        <taxon>Nocardioidaceae</taxon>
        <taxon>Nocardioides</taxon>
    </lineage>
</organism>
<feature type="transmembrane region" description="Helical" evidence="1">
    <location>
        <begin position="36"/>
        <end position="60"/>
    </location>
</feature>
<evidence type="ECO:0000313" key="3">
    <source>
        <dbReference type="Proteomes" id="UP000502035"/>
    </source>
</evidence>